<name>A0A2Z7C0L7_9LAMI</name>
<protein>
    <submittedName>
        <fullName evidence="1">Uncharacterized protein</fullName>
    </submittedName>
</protein>
<reference evidence="1 2" key="1">
    <citation type="journal article" date="2015" name="Proc. Natl. Acad. Sci. U.S.A.">
        <title>The resurrection genome of Boea hygrometrica: A blueprint for survival of dehydration.</title>
        <authorList>
            <person name="Xiao L."/>
            <person name="Yang G."/>
            <person name="Zhang L."/>
            <person name="Yang X."/>
            <person name="Zhao S."/>
            <person name="Ji Z."/>
            <person name="Zhou Q."/>
            <person name="Hu M."/>
            <person name="Wang Y."/>
            <person name="Chen M."/>
            <person name="Xu Y."/>
            <person name="Jin H."/>
            <person name="Xiao X."/>
            <person name="Hu G."/>
            <person name="Bao F."/>
            <person name="Hu Y."/>
            <person name="Wan P."/>
            <person name="Li L."/>
            <person name="Deng X."/>
            <person name="Kuang T."/>
            <person name="Xiang C."/>
            <person name="Zhu J.K."/>
            <person name="Oliver M.J."/>
            <person name="He Y."/>
        </authorList>
    </citation>
    <scope>NUCLEOTIDE SEQUENCE [LARGE SCALE GENOMIC DNA]</scope>
    <source>
        <strain evidence="2">cv. XS01</strain>
    </source>
</reference>
<dbReference type="EMBL" id="KV000657">
    <property type="protein sequence ID" value="KZV40076.1"/>
    <property type="molecule type" value="Genomic_DNA"/>
</dbReference>
<accession>A0A2Z7C0L7</accession>
<evidence type="ECO:0000313" key="2">
    <source>
        <dbReference type="Proteomes" id="UP000250235"/>
    </source>
</evidence>
<keyword evidence="2" id="KW-1185">Reference proteome</keyword>
<organism evidence="1 2">
    <name type="scientific">Dorcoceras hygrometricum</name>
    <dbReference type="NCBI Taxonomy" id="472368"/>
    <lineage>
        <taxon>Eukaryota</taxon>
        <taxon>Viridiplantae</taxon>
        <taxon>Streptophyta</taxon>
        <taxon>Embryophyta</taxon>
        <taxon>Tracheophyta</taxon>
        <taxon>Spermatophyta</taxon>
        <taxon>Magnoliopsida</taxon>
        <taxon>eudicotyledons</taxon>
        <taxon>Gunneridae</taxon>
        <taxon>Pentapetalae</taxon>
        <taxon>asterids</taxon>
        <taxon>lamiids</taxon>
        <taxon>Lamiales</taxon>
        <taxon>Gesneriaceae</taxon>
        <taxon>Didymocarpoideae</taxon>
        <taxon>Trichosporeae</taxon>
        <taxon>Loxocarpinae</taxon>
        <taxon>Dorcoceras</taxon>
    </lineage>
</organism>
<dbReference type="AlphaFoldDB" id="A0A2Z7C0L7"/>
<sequence>MSFRVVRTNQYNQDLRLIHSTNGNHLKSPNEGSSIDHQFPSKHDDVKLVYVVSHTVEAVVHLWSLGVLTAAGCGIGSVHKLKSAGTSLKRNQQVATVLPGVSYNEPAVATHPVVGKSSRKLQYYFISSRLGTQTQEKKKQAKCRDSTSRELQNPVARKEDVAKLCNQAQSFQSTKISAEYEFSRSDKSAAKQLTIYEELSKLDVNC</sequence>
<proteinExistence type="predicted"/>
<dbReference type="Proteomes" id="UP000250235">
    <property type="component" value="Unassembled WGS sequence"/>
</dbReference>
<evidence type="ECO:0000313" key="1">
    <source>
        <dbReference type="EMBL" id="KZV40076.1"/>
    </source>
</evidence>
<gene>
    <name evidence="1" type="ORF">F511_42961</name>
</gene>